<gene>
    <name evidence="3" type="ORF">SAMN06296378_0581</name>
</gene>
<dbReference type="RefSeq" id="WP_097059690.1">
    <property type="nucleotide sequence ID" value="NZ_BMLC01000002.1"/>
</dbReference>
<dbReference type="EMBL" id="OCST01000001">
    <property type="protein sequence ID" value="SOE53623.1"/>
    <property type="molecule type" value="Genomic_DNA"/>
</dbReference>
<evidence type="ECO:0000313" key="3">
    <source>
        <dbReference type="EMBL" id="SOE53623.1"/>
    </source>
</evidence>
<feature type="domain" description="XdhC Rossmann" evidence="2">
    <location>
        <begin position="140"/>
        <end position="281"/>
    </location>
</feature>
<dbReference type="InterPro" id="IPR052698">
    <property type="entry name" value="MoCofactor_Util/Proc"/>
</dbReference>
<name>A0A2C8YSM1_9MICO</name>
<dbReference type="PANTHER" id="PTHR30388:SF4">
    <property type="entry name" value="MOLYBDENUM COFACTOR INSERTION CHAPERONE PAOD"/>
    <property type="match status" value="1"/>
</dbReference>
<dbReference type="InterPro" id="IPR027051">
    <property type="entry name" value="XdhC_Rossmann_dom"/>
</dbReference>
<dbReference type="OrthoDB" id="9815497at2"/>
<reference evidence="3 4" key="1">
    <citation type="submission" date="2017-09" db="EMBL/GenBank/DDBJ databases">
        <authorList>
            <person name="Ehlers B."/>
            <person name="Leendertz F.H."/>
        </authorList>
    </citation>
    <scope>NUCLEOTIDE SEQUENCE [LARGE SCALE GENOMIC DNA]</scope>
    <source>
        <strain evidence="3 4">CGMCC 1.05381</strain>
    </source>
</reference>
<dbReference type="PANTHER" id="PTHR30388">
    <property type="entry name" value="ALDEHYDE OXIDOREDUCTASE MOLYBDENUM COFACTOR ASSEMBLY PROTEIN"/>
    <property type="match status" value="1"/>
</dbReference>
<protein>
    <submittedName>
        <fullName evidence="3">Xanthine dehydrogenase accessory factor</fullName>
    </submittedName>
</protein>
<dbReference type="InterPro" id="IPR003777">
    <property type="entry name" value="XdhC_CoxI"/>
</dbReference>
<evidence type="ECO:0000313" key="4">
    <source>
        <dbReference type="Proteomes" id="UP000219440"/>
    </source>
</evidence>
<feature type="domain" description="XdhC- CoxI" evidence="1">
    <location>
        <begin position="12"/>
        <end position="77"/>
    </location>
</feature>
<dbReference type="Gene3D" id="3.40.50.720">
    <property type="entry name" value="NAD(P)-binding Rossmann-like Domain"/>
    <property type="match status" value="1"/>
</dbReference>
<sequence>MFDIADRLLAAVDAGRTLVVATAVAIDGSAPRTVGTSMAYDGEAVIGSIAGGCVEGSVVDSCELVLDDGVARTIDFGVSDETAFSVGLTCGGQLRIHVQLVTPAIVTALRERTSITTIVCDSEGDAAEVFVVRPPRRPRMIIFGAMEFSVALAPAATALGYRVTVCDPRPLFATSTRFPTAEVVVSWPTEYLATTEVDEHTAICILSHDARFDAELVALALELPVAYVGAMGSRNTHDRRVASLRERGVSESAMLRLHSPIGLDLGASTPEETAVSILAEVLAARTDSTALPLAVTTGSIHTESSEVSA</sequence>
<accession>A0A2C8YSM1</accession>
<dbReference type="AlphaFoldDB" id="A0A2C8YSM1"/>
<keyword evidence="4" id="KW-1185">Reference proteome</keyword>
<dbReference type="Pfam" id="PF02625">
    <property type="entry name" value="XdhC_CoxI"/>
    <property type="match status" value="1"/>
</dbReference>
<evidence type="ECO:0000259" key="1">
    <source>
        <dbReference type="Pfam" id="PF02625"/>
    </source>
</evidence>
<dbReference type="Proteomes" id="UP000219440">
    <property type="component" value="Unassembled WGS sequence"/>
</dbReference>
<organism evidence="3 4">
    <name type="scientific">Salinibacterium xinjiangense</name>
    <dbReference type="NCBI Taxonomy" id="386302"/>
    <lineage>
        <taxon>Bacteria</taxon>
        <taxon>Bacillati</taxon>
        <taxon>Actinomycetota</taxon>
        <taxon>Actinomycetes</taxon>
        <taxon>Micrococcales</taxon>
        <taxon>Microbacteriaceae</taxon>
        <taxon>Salinibacterium</taxon>
    </lineage>
</organism>
<dbReference type="Pfam" id="PF13478">
    <property type="entry name" value="XdhC_C"/>
    <property type="match status" value="1"/>
</dbReference>
<evidence type="ECO:0000259" key="2">
    <source>
        <dbReference type="Pfam" id="PF13478"/>
    </source>
</evidence>
<proteinExistence type="predicted"/>